<feature type="DNA-binding region" description="Homeobox" evidence="5">
    <location>
        <begin position="97"/>
        <end position="153"/>
    </location>
</feature>
<keyword evidence="5 6" id="KW-0371">Homeobox</keyword>
<keyword evidence="4" id="KW-0804">Transcription</keyword>
<evidence type="ECO:0000256" key="6">
    <source>
        <dbReference type="RuleBase" id="RU000682"/>
    </source>
</evidence>
<dbReference type="AlphaFoldDB" id="A0A804JBK0"/>
<feature type="compositionally biased region" description="Polar residues" evidence="8">
    <location>
        <begin position="1"/>
        <end position="12"/>
    </location>
</feature>
<dbReference type="InterPro" id="IPR050762">
    <property type="entry name" value="HD-ZIP_Homeobox_LZ_Class_II"/>
</dbReference>
<evidence type="ECO:0000259" key="9">
    <source>
        <dbReference type="PROSITE" id="PS50071"/>
    </source>
</evidence>
<evidence type="ECO:0000256" key="8">
    <source>
        <dbReference type="SAM" id="MobiDB-lite"/>
    </source>
</evidence>
<dbReference type="EnsemblPlants" id="Ma06_t01730.1">
    <property type="protein sequence ID" value="Ma06_p01730.1"/>
    <property type="gene ID" value="Ma06_g01730"/>
</dbReference>
<dbReference type="GO" id="GO:0006355">
    <property type="term" value="P:regulation of DNA-templated transcription"/>
    <property type="evidence" value="ECO:0007669"/>
    <property type="project" value="InterPro"/>
</dbReference>
<keyword evidence="7" id="KW-0175">Coiled coil</keyword>
<evidence type="ECO:0000256" key="2">
    <source>
        <dbReference type="ARBA" id="ARBA00006074"/>
    </source>
</evidence>
<dbReference type="InterPro" id="IPR009057">
    <property type="entry name" value="Homeodomain-like_sf"/>
</dbReference>
<keyword evidence="5 6" id="KW-0238">DNA-binding</keyword>
<dbReference type="SUPFAM" id="SSF46689">
    <property type="entry name" value="Homeodomain-like"/>
    <property type="match status" value="1"/>
</dbReference>
<dbReference type="PANTHER" id="PTHR45714">
    <property type="entry name" value="HOMEOBOX-LEUCINE ZIPPER PROTEIN HAT14"/>
    <property type="match status" value="1"/>
</dbReference>
<dbReference type="Pfam" id="PF00046">
    <property type="entry name" value="Homeodomain"/>
    <property type="match status" value="1"/>
</dbReference>
<feature type="coiled-coil region" evidence="7">
    <location>
        <begin position="144"/>
        <end position="171"/>
    </location>
</feature>
<feature type="region of interest" description="Disordered" evidence="8">
    <location>
        <begin position="1"/>
        <end position="21"/>
    </location>
</feature>
<dbReference type="Gramene" id="Ma06_t01730.1">
    <property type="protein sequence ID" value="Ma06_p01730.1"/>
    <property type="gene ID" value="Ma06_g01730"/>
</dbReference>
<evidence type="ECO:0000256" key="5">
    <source>
        <dbReference type="PROSITE-ProRule" id="PRU00108"/>
    </source>
</evidence>
<evidence type="ECO:0000256" key="7">
    <source>
        <dbReference type="SAM" id="Coils"/>
    </source>
</evidence>
<keyword evidence="11" id="KW-1185">Reference proteome</keyword>
<comment type="similarity">
    <text evidence="2">Belongs to the HD-ZIP homeobox family. Class II subfamily.</text>
</comment>
<dbReference type="InterPro" id="IPR003106">
    <property type="entry name" value="Leu_zip_homeo"/>
</dbReference>
<dbReference type="Proteomes" id="UP000012960">
    <property type="component" value="Unplaced"/>
</dbReference>
<protein>
    <recommendedName>
        <fullName evidence="9">Homeobox domain-containing protein</fullName>
    </recommendedName>
</protein>
<accession>A0A804JBK0</accession>
<dbReference type="Gene3D" id="1.10.10.60">
    <property type="entry name" value="Homeodomain-like"/>
    <property type="match status" value="1"/>
</dbReference>
<reference evidence="10" key="1">
    <citation type="submission" date="2021-05" db="UniProtKB">
        <authorList>
            <consortium name="EnsemblPlants"/>
        </authorList>
    </citation>
    <scope>IDENTIFICATION</scope>
    <source>
        <strain evidence="10">subsp. malaccensis</strain>
    </source>
</reference>
<keyword evidence="5 6" id="KW-0539">Nucleus</keyword>
<evidence type="ECO:0000256" key="1">
    <source>
        <dbReference type="ARBA" id="ARBA00004123"/>
    </source>
</evidence>
<comment type="subcellular location">
    <subcellularLocation>
        <location evidence="1 5 6">Nucleus</location>
    </subcellularLocation>
</comment>
<dbReference type="PANTHER" id="PTHR45714:SF16">
    <property type="entry name" value="HOMEOBOX-LEUCINE ZIPPER PROTEIN HAT2"/>
    <property type="match status" value="1"/>
</dbReference>
<sequence length="263" mass="30437">MTSSDGESNELSPTRRPKQGFRSLMTIGDLNGTFGPTCGSHQPWLKRWGAQEVPQRRECRQRHCRGGDDVVGGGELSQRGDDVVGWGEQQALLHSKDQSTILEESFKEHNTLIPLIPSSPSKQKLALAKQLNLRPRQEEVWFQNRRARTKLKQTEVDCEFLQKEVQELRALKLSPQFYMHMTPPTTIQLHRVHDDHHHHNLNLVTAWWWNSAEGGGGRTEICIVSNQDKWYLDHLDVPWQKLYMNEPLTNISTPEQQKIGHWW</sequence>
<dbReference type="CDD" id="cd00086">
    <property type="entry name" value="homeodomain"/>
    <property type="match status" value="1"/>
</dbReference>
<dbReference type="SMART" id="SM00340">
    <property type="entry name" value="HALZ"/>
    <property type="match status" value="1"/>
</dbReference>
<keyword evidence="3" id="KW-0805">Transcription regulation</keyword>
<dbReference type="PROSITE" id="PS50071">
    <property type="entry name" value="HOMEOBOX_2"/>
    <property type="match status" value="1"/>
</dbReference>
<proteinExistence type="inferred from homology"/>
<evidence type="ECO:0000256" key="3">
    <source>
        <dbReference type="ARBA" id="ARBA00023015"/>
    </source>
</evidence>
<evidence type="ECO:0000313" key="10">
    <source>
        <dbReference type="EnsemblPlants" id="Ma06_p01730.1"/>
    </source>
</evidence>
<evidence type="ECO:0000313" key="11">
    <source>
        <dbReference type="Proteomes" id="UP000012960"/>
    </source>
</evidence>
<dbReference type="InterPro" id="IPR001356">
    <property type="entry name" value="HD"/>
</dbReference>
<evidence type="ECO:0000256" key="4">
    <source>
        <dbReference type="ARBA" id="ARBA00023163"/>
    </source>
</evidence>
<dbReference type="InParanoid" id="A0A804JBK0"/>
<dbReference type="GO" id="GO:0043565">
    <property type="term" value="F:sequence-specific DNA binding"/>
    <property type="evidence" value="ECO:0007669"/>
    <property type="project" value="InterPro"/>
</dbReference>
<feature type="domain" description="Homeobox" evidence="9">
    <location>
        <begin position="95"/>
        <end position="152"/>
    </location>
</feature>
<name>A0A804JBK0_MUSAM</name>
<organism evidence="10 11">
    <name type="scientific">Musa acuminata subsp. malaccensis</name>
    <name type="common">Wild banana</name>
    <name type="synonym">Musa malaccensis</name>
    <dbReference type="NCBI Taxonomy" id="214687"/>
    <lineage>
        <taxon>Eukaryota</taxon>
        <taxon>Viridiplantae</taxon>
        <taxon>Streptophyta</taxon>
        <taxon>Embryophyta</taxon>
        <taxon>Tracheophyta</taxon>
        <taxon>Spermatophyta</taxon>
        <taxon>Magnoliopsida</taxon>
        <taxon>Liliopsida</taxon>
        <taxon>Zingiberales</taxon>
        <taxon>Musaceae</taxon>
        <taxon>Musa</taxon>
    </lineage>
</organism>
<dbReference type="GO" id="GO:0005634">
    <property type="term" value="C:nucleus"/>
    <property type="evidence" value="ECO:0007669"/>
    <property type="project" value="UniProtKB-SubCell"/>
</dbReference>
<dbReference type="SMART" id="SM00389">
    <property type="entry name" value="HOX"/>
    <property type="match status" value="1"/>
</dbReference>